<name>A0A239IHJ4_EKHLU</name>
<dbReference type="GO" id="GO:0005829">
    <property type="term" value="C:cytosol"/>
    <property type="evidence" value="ECO:0007669"/>
    <property type="project" value="TreeGrafter"/>
</dbReference>
<evidence type="ECO:0000256" key="4">
    <source>
        <dbReference type="ARBA" id="ARBA00023015"/>
    </source>
</evidence>
<evidence type="ECO:0000256" key="3">
    <source>
        <dbReference type="ARBA" id="ARBA00022884"/>
    </source>
</evidence>
<evidence type="ECO:0000313" key="8">
    <source>
        <dbReference type="Proteomes" id="UP000198393"/>
    </source>
</evidence>
<dbReference type="Gene3D" id="1.10.940.10">
    <property type="entry name" value="NusB-like"/>
    <property type="match status" value="1"/>
</dbReference>
<dbReference type="EMBL" id="FZPD01000003">
    <property type="protein sequence ID" value="SNS92728.1"/>
    <property type="molecule type" value="Genomic_DNA"/>
</dbReference>
<gene>
    <name evidence="7" type="ORF">SAMN05421640_1658</name>
</gene>
<evidence type="ECO:0000256" key="1">
    <source>
        <dbReference type="ARBA" id="ARBA00005952"/>
    </source>
</evidence>
<dbReference type="InterPro" id="IPR006027">
    <property type="entry name" value="NusB_RsmB_TIM44"/>
</dbReference>
<keyword evidence="5" id="KW-0804">Transcription</keyword>
<dbReference type="GO" id="GO:0006353">
    <property type="term" value="P:DNA-templated transcription termination"/>
    <property type="evidence" value="ECO:0007669"/>
    <property type="project" value="InterPro"/>
</dbReference>
<sequence>MQALYGHFTAVESIKEVKRNELEEMHALDPAKHDFADKALFEARKKQAVQLFNRNILAGKVEDPGDAEQEVVDNVNEALTDYENQIHKEARVRKNDMMKEAERLQDTYIKLLLLPMEIEQREKLDSEKEDKAYIAKEKKRYPFIGNELVKQLKESELLQKEAARSSISWDNDQQEIKSWYRDQIRTVDALKHFFGGPKPDDAPDNDIVLELFKRVVFKNEAIASYLETNHLHWVENQPIVKSMVVKTIKSLQDGEGFELAELTKNGEDDFKFLERLFMDVINQNEFLEEAIQSKTMNWDVDRIALTDRVILKLALVEMMNSPSIPIKVTINEAIEISKMYSTPKSKQFVNGVLDVLSNELTSSGKIRKSGRGLIDNK</sequence>
<accession>A0A239IHJ4</accession>
<feature type="domain" description="NusB/RsmB/TIM44" evidence="6">
    <location>
        <begin position="264"/>
        <end position="355"/>
    </location>
</feature>
<evidence type="ECO:0000259" key="6">
    <source>
        <dbReference type="Pfam" id="PF01029"/>
    </source>
</evidence>
<organism evidence="7 8">
    <name type="scientific">Ekhidna lutea</name>
    <dbReference type="NCBI Taxonomy" id="447679"/>
    <lineage>
        <taxon>Bacteria</taxon>
        <taxon>Pseudomonadati</taxon>
        <taxon>Bacteroidota</taxon>
        <taxon>Cytophagia</taxon>
        <taxon>Cytophagales</taxon>
        <taxon>Reichenbachiellaceae</taxon>
        <taxon>Ekhidna</taxon>
    </lineage>
</organism>
<evidence type="ECO:0000313" key="7">
    <source>
        <dbReference type="EMBL" id="SNS92728.1"/>
    </source>
</evidence>
<proteinExistence type="inferred from homology"/>
<keyword evidence="2" id="KW-0889">Transcription antitermination</keyword>
<protein>
    <submittedName>
        <fullName evidence="7">NusB antitermination factor</fullName>
    </submittedName>
</protein>
<keyword evidence="3" id="KW-0694">RNA-binding</keyword>
<dbReference type="InterPro" id="IPR011605">
    <property type="entry name" value="NusB_fam"/>
</dbReference>
<dbReference type="SUPFAM" id="SSF48013">
    <property type="entry name" value="NusB-like"/>
    <property type="match status" value="1"/>
</dbReference>
<keyword evidence="4" id="KW-0805">Transcription regulation</keyword>
<dbReference type="InterPro" id="IPR035926">
    <property type="entry name" value="NusB-like_sf"/>
</dbReference>
<dbReference type="PANTHER" id="PTHR11078">
    <property type="entry name" value="N UTILIZATION SUBSTANCE PROTEIN B-RELATED"/>
    <property type="match status" value="1"/>
</dbReference>
<evidence type="ECO:0000256" key="2">
    <source>
        <dbReference type="ARBA" id="ARBA00022814"/>
    </source>
</evidence>
<keyword evidence="8" id="KW-1185">Reference proteome</keyword>
<dbReference type="GO" id="GO:0031564">
    <property type="term" value="P:transcription antitermination"/>
    <property type="evidence" value="ECO:0007669"/>
    <property type="project" value="UniProtKB-KW"/>
</dbReference>
<dbReference type="AlphaFoldDB" id="A0A239IHJ4"/>
<reference evidence="7 8" key="1">
    <citation type="submission" date="2017-06" db="EMBL/GenBank/DDBJ databases">
        <authorList>
            <person name="Kim H.J."/>
            <person name="Triplett B.A."/>
        </authorList>
    </citation>
    <scope>NUCLEOTIDE SEQUENCE [LARGE SCALE GENOMIC DNA]</scope>
    <source>
        <strain evidence="7 8">DSM 19307</strain>
    </source>
</reference>
<comment type="similarity">
    <text evidence="1">Belongs to the NusB family.</text>
</comment>
<evidence type="ECO:0000256" key="5">
    <source>
        <dbReference type="ARBA" id="ARBA00023163"/>
    </source>
</evidence>
<dbReference type="Pfam" id="PF01029">
    <property type="entry name" value="NusB"/>
    <property type="match status" value="1"/>
</dbReference>
<dbReference type="GO" id="GO:0003723">
    <property type="term" value="F:RNA binding"/>
    <property type="evidence" value="ECO:0007669"/>
    <property type="project" value="UniProtKB-KW"/>
</dbReference>
<dbReference type="PANTHER" id="PTHR11078:SF3">
    <property type="entry name" value="ANTITERMINATION NUSB DOMAIN-CONTAINING PROTEIN"/>
    <property type="match status" value="1"/>
</dbReference>
<dbReference type="NCBIfam" id="TIGR01951">
    <property type="entry name" value="nusB"/>
    <property type="match status" value="1"/>
</dbReference>
<dbReference type="Proteomes" id="UP000198393">
    <property type="component" value="Unassembled WGS sequence"/>
</dbReference>